<dbReference type="PANTHER" id="PTHR43128:SF16">
    <property type="entry name" value="L-LACTATE DEHYDROGENASE"/>
    <property type="match status" value="1"/>
</dbReference>
<dbReference type="Pfam" id="PF00056">
    <property type="entry name" value="Ldh_1_N"/>
    <property type="match status" value="1"/>
</dbReference>
<dbReference type="InterPro" id="IPR036291">
    <property type="entry name" value="NAD(P)-bd_dom_sf"/>
</dbReference>
<organism evidence="8 9">
    <name type="scientific">Gracilariopsis chorda</name>
    <dbReference type="NCBI Taxonomy" id="448386"/>
    <lineage>
        <taxon>Eukaryota</taxon>
        <taxon>Rhodophyta</taxon>
        <taxon>Florideophyceae</taxon>
        <taxon>Rhodymeniophycidae</taxon>
        <taxon>Gracilariales</taxon>
        <taxon>Gracilariaceae</taxon>
        <taxon>Gracilariopsis</taxon>
    </lineage>
</organism>
<dbReference type="InterPro" id="IPR001236">
    <property type="entry name" value="Lactate/malate_DH_N"/>
</dbReference>
<dbReference type="PANTHER" id="PTHR43128">
    <property type="entry name" value="L-2-HYDROXYCARBOXYLATE DEHYDROGENASE (NAD(P)(+))"/>
    <property type="match status" value="1"/>
</dbReference>
<reference evidence="8 9" key="1">
    <citation type="journal article" date="2018" name="Mol. Biol. Evol.">
        <title>Analysis of the draft genome of the red seaweed Gracilariopsis chorda provides insights into genome size evolution in Rhodophyta.</title>
        <authorList>
            <person name="Lee J."/>
            <person name="Yang E.C."/>
            <person name="Graf L."/>
            <person name="Yang J.H."/>
            <person name="Qiu H."/>
            <person name="Zel Zion U."/>
            <person name="Chan C.X."/>
            <person name="Stephens T.G."/>
            <person name="Weber A.P.M."/>
            <person name="Boo G.H."/>
            <person name="Boo S.M."/>
            <person name="Kim K.M."/>
            <person name="Shin Y."/>
            <person name="Jung M."/>
            <person name="Lee S.J."/>
            <person name="Yim H.S."/>
            <person name="Lee J.H."/>
            <person name="Bhattacharya D."/>
            <person name="Yoon H.S."/>
        </authorList>
    </citation>
    <scope>NUCLEOTIDE SEQUENCE [LARGE SCALE GENOMIC DNA]</scope>
    <source>
        <strain evidence="8 9">SKKU-2015</strain>
        <tissue evidence="8">Whole body</tissue>
    </source>
</reference>
<dbReference type="SUPFAM" id="SSF51735">
    <property type="entry name" value="NAD(P)-binding Rossmann-fold domains"/>
    <property type="match status" value="1"/>
</dbReference>
<dbReference type="InterPro" id="IPR001557">
    <property type="entry name" value="L-lactate/malate_DH"/>
</dbReference>
<comment type="caution">
    <text evidence="8">The sequence shown here is derived from an EMBL/GenBank/DDBJ whole genome shotgun (WGS) entry which is preliminary data.</text>
</comment>
<dbReference type="PRINTS" id="PR00086">
    <property type="entry name" value="LLDHDRGNASE"/>
</dbReference>
<dbReference type="OrthoDB" id="5405561at2759"/>
<evidence type="ECO:0000256" key="3">
    <source>
        <dbReference type="PIRSR" id="PIRSR000102-1"/>
    </source>
</evidence>
<evidence type="ECO:0000256" key="5">
    <source>
        <dbReference type="RuleBase" id="RU003369"/>
    </source>
</evidence>
<accession>A0A2V3J5R0</accession>
<feature type="binding site" evidence="4">
    <location>
        <position position="47"/>
    </location>
    <ligand>
        <name>NAD(+)</name>
        <dbReference type="ChEBI" id="CHEBI:57540"/>
    </ligand>
</feature>
<evidence type="ECO:0000256" key="4">
    <source>
        <dbReference type="PIRSR" id="PIRSR000102-3"/>
    </source>
</evidence>
<evidence type="ECO:0000256" key="2">
    <source>
        <dbReference type="ARBA" id="ARBA00023027"/>
    </source>
</evidence>
<evidence type="ECO:0000259" key="6">
    <source>
        <dbReference type="Pfam" id="PF00056"/>
    </source>
</evidence>
<sequence length="364" mass="39153">MSVFPNEHIRVKRTERRVSLIGLTEYGSAFALALVARNCATKLTLVDKHYEKAKGEALDLQDALPFLPDIHLTYSSDIRATANSHVVVITVGQPFTSEYSSRHDLIEHNAPRVAEVAFRAASVSPHAVILIGTDPIDVMTYVAACAAFQARPQFPKGYRVIGLGTGLDIARMRAEIAIKANVTSSDVSANGVGEHGIHFIPLWRYCLIRGMPVHEVCPDLASVAMKQAIATKVKQACSRIVKGKPEGTTRGLAECMADLSQALLTGVGNIRTVTTRVTAQHVAGIKGEVYMSVPCKIDAEGVAGILPFEVDPIERAALLEAARVLSEAQAKAERVLSSLDEYKGIVSVGLPSAALRSVRSLPLR</sequence>
<dbReference type="Pfam" id="PF02866">
    <property type="entry name" value="Ldh_1_C"/>
    <property type="match status" value="1"/>
</dbReference>
<feature type="binding site" evidence="4">
    <location>
        <begin position="22"/>
        <end position="27"/>
    </location>
    <ligand>
        <name>NAD(+)</name>
        <dbReference type="ChEBI" id="CHEBI:57540"/>
    </ligand>
</feature>
<feature type="domain" description="Lactate/malate dehydrogenase N-terminal" evidence="6">
    <location>
        <begin position="17"/>
        <end position="145"/>
    </location>
</feature>
<keyword evidence="9" id="KW-1185">Reference proteome</keyword>
<keyword evidence="1 5" id="KW-0560">Oxidoreductase</keyword>
<gene>
    <name evidence="8" type="ORF">BWQ96_00366</name>
</gene>
<evidence type="ECO:0000313" key="8">
    <source>
        <dbReference type="EMBL" id="PXF49714.1"/>
    </source>
</evidence>
<dbReference type="EMBL" id="NBIV01000002">
    <property type="protein sequence ID" value="PXF49714.1"/>
    <property type="molecule type" value="Genomic_DNA"/>
</dbReference>
<feature type="active site" description="Proton acceptor" evidence="3">
    <location>
        <position position="195"/>
    </location>
</feature>
<comment type="similarity">
    <text evidence="5">Belongs to the LDH/MDH superfamily.</text>
</comment>
<evidence type="ECO:0000256" key="1">
    <source>
        <dbReference type="ARBA" id="ARBA00023002"/>
    </source>
</evidence>
<protein>
    <submittedName>
        <fullName evidence="8">L-lactate dehydrogenase A-like 6A</fullName>
    </submittedName>
</protein>
<dbReference type="AlphaFoldDB" id="A0A2V3J5R0"/>
<evidence type="ECO:0000313" key="9">
    <source>
        <dbReference type="Proteomes" id="UP000247409"/>
    </source>
</evidence>
<evidence type="ECO:0000259" key="7">
    <source>
        <dbReference type="Pfam" id="PF02866"/>
    </source>
</evidence>
<dbReference type="PIRSF" id="PIRSF000102">
    <property type="entry name" value="Lac_mal_DH"/>
    <property type="match status" value="1"/>
</dbReference>
<proteinExistence type="inferred from homology"/>
<dbReference type="Gene3D" id="3.90.110.10">
    <property type="entry name" value="Lactate dehydrogenase/glycoside hydrolase, family 4, C-terminal"/>
    <property type="match status" value="1"/>
</dbReference>
<dbReference type="STRING" id="448386.A0A2V3J5R0"/>
<dbReference type="InterPro" id="IPR015955">
    <property type="entry name" value="Lactate_DH/Glyco_Ohase_4_C"/>
</dbReference>
<dbReference type="GO" id="GO:0004459">
    <property type="term" value="F:L-lactate dehydrogenase (NAD+) activity"/>
    <property type="evidence" value="ECO:0007669"/>
    <property type="project" value="TreeGrafter"/>
</dbReference>
<feature type="binding site" evidence="4">
    <location>
        <position position="109"/>
    </location>
    <ligand>
        <name>NAD(+)</name>
        <dbReference type="ChEBI" id="CHEBI:57540"/>
    </ligand>
</feature>
<dbReference type="InterPro" id="IPR022383">
    <property type="entry name" value="Lactate/malate_DH_C"/>
</dbReference>
<dbReference type="Gene3D" id="3.40.50.720">
    <property type="entry name" value="NAD(P)-binding Rossmann-like Domain"/>
    <property type="match status" value="1"/>
</dbReference>
<dbReference type="GO" id="GO:0006089">
    <property type="term" value="P:lactate metabolic process"/>
    <property type="evidence" value="ECO:0007669"/>
    <property type="project" value="TreeGrafter"/>
</dbReference>
<keyword evidence="2 4" id="KW-0520">NAD</keyword>
<name>A0A2V3J5R0_9FLOR</name>
<dbReference type="Proteomes" id="UP000247409">
    <property type="component" value="Unassembled WGS sequence"/>
</dbReference>
<feature type="domain" description="Lactate/malate dehydrogenase C-terminal" evidence="7">
    <location>
        <begin position="165"/>
        <end position="332"/>
    </location>
</feature>
<dbReference type="SUPFAM" id="SSF56327">
    <property type="entry name" value="LDH C-terminal domain-like"/>
    <property type="match status" value="1"/>
</dbReference>